<organism evidence="2 3">
    <name type="scientific">Melittangium boletus DSM 14713</name>
    <dbReference type="NCBI Taxonomy" id="1294270"/>
    <lineage>
        <taxon>Bacteria</taxon>
        <taxon>Pseudomonadati</taxon>
        <taxon>Myxococcota</taxon>
        <taxon>Myxococcia</taxon>
        <taxon>Myxococcales</taxon>
        <taxon>Cystobacterineae</taxon>
        <taxon>Archangiaceae</taxon>
        <taxon>Melittangium</taxon>
    </lineage>
</organism>
<dbReference type="Proteomes" id="UP000217289">
    <property type="component" value="Chromosome"/>
</dbReference>
<sequence>MNLPRLSPSPTLGAIAPQAASSTRQSSKRPRSRTAGYGLYREGPLIGRITDGAGLLVTGTLLYGQLWTTPGLIDEFGEEAIIGRYSRAVLPNGQEYPVCIALGGSDGRMPREPSEKPGTFRMLRDSPISAVWRWP</sequence>
<reference evidence="2 3" key="1">
    <citation type="submission" date="2017-06" db="EMBL/GenBank/DDBJ databases">
        <authorList>
            <person name="Kim H.J."/>
            <person name="Triplett B.A."/>
        </authorList>
    </citation>
    <scope>NUCLEOTIDE SEQUENCE [LARGE SCALE GENOMIC DNA]</scope>
    <source>
        <strain evidence="2 3">DSM 14713</strain>
    </source>
</reference>
<evidence type="ECO:0000256" key="1">
    <source>
        <dbReference type="SAM" id="MobiDB-lite"/>
    </source>
</evidence>
<dbReference type="KEGG" id="mbd:MEBOL_003216"/>
<evidence type="ECO:0000313" key="2">
    <source>
        <dbReference type="EMBL" id="ATB29761.1"/>
    </source>
</evidence>
<keyword evidence="3" id="KW-1185">Reference proteome</keyword>
<name>A0A250IF42_9BACT</name>
<protein>
    <submittedName>
        <fullName evidence="2">Uncharacterized protein</fullName>
    </submittedName>
</protein>
<gene>
    <name evidence="2" type="ORF">MEBOL_003216</name>
</gene>
<accession>A0A250IF42</accession>
<proteinExistence type="predicted"/>
<dbReference type="EMBL" id="CP022163">
    <property type="protein sequence ID" value="ATB29761.1"/>
    <property type="molecule type" value="Genomic_DNA"/>
</dbReference>
<feature type="region of interest" description="Disordered" evidence="1">
    <location>
        <begin position="1"/>
        <end position="36"/>
    </location>
</feature>
<dbReference type="AlphaFoldDB" id="A0A250IF42"/>
<evidence type="ECO:0000313" key="3">
    <source>
        <dbReference type="Proteomes" id="UP000217289"/>
    </source>
</evidence>